<gene>
    <name evidence="2" type="primary">resA_55</name>
    <name evidence="2" type="ORF">GALL_454930</name>
</gene>
<dbReference type="CDD" id="cd02966">
    <property type="entry name" value="TlpA_like_family"/>
    <property type="match status" value="1"/>
</dbReference>
<dbReference type="PROSITE" id="PS00194">
    <property type="entry name" value="THIOREDOXIN_1"/>
    <property type="match status" value="1"/>
</dbReference>
<dbReference type="InterPro" id="IPR000866">
    <property type="entry name" value="AhpC/TSA"/>
</dbReference>
<dbReference type="PANTHER" id="PTHR42852">
    <property type="entry name" value="THIOL:DISULFIDE INTERCHANGE PROTEIN DSBE"/>
    <property type="match status" value="1"/>
</dbReference>
<comment type="caution">
    <text evidence="2">The sequence shown here is derived from an EMBL/GenBank/DDBJ whole genome shotgun (WGS) entry which is preliminary data.</text>
</comment>
<dbReference type="EMBL" id="MLJW01003093">
    <property type="protein sequence ID" value="OIQ72878.1"/>
    <property type="molecule type" value="Genomic_DNA"/>
</dbReference>
<dbReference type="GO" id="GO:0016491">
    <property type="term" value="F:oxidoreductase activity"/>
    <property type="evidence" value="ECO:0007669"/>
    <property type="project" value="InterPro"/>
</dbReference>
<dbReference type="AlphaFoldDB" id="A0A1J5PMV4"/>
<dbReference type="Pfam" id="PF00578">
    <property type="entry name" value="AhpC-TSA"/>
    <property type="match status" value="1"/>
</dbReference>
<organism evidence="2">
    <name type="scientific">mine drainage metagenome</name>
    <dbReference type="NCBI Taxonomy" id="410659"/>
    <lineage>
        <taxon>unclassified sequences</taxon>
        <taxon>metagenomes</taxon>
        <taxon>ecological metagenomes</taxon>
    </lineage>
</organism>
<evidence type="ECO:0000313" key="2">
    <source>
        <dbReference type="EMBL" id="OIQ72878.1"/>
    </source>
</evidence>
<dbReference type="InterPro" id="IPR017937">
    <property type="entry name" value="Thioredoxin_CS"/>
</dbReference>
<evidence type="ECO:0000259" key="1">
    <source>
        <dbReference type="PROSITE" id="PS51352"/>
    </source>
</evidence>
<sequence length="170" mass="18718">MKHICLSILLGLALVTGAAQARELKPYQGGATPPLALKDIAGNLHKLEDYRGRVILVNFWASWCPPCRAEMPSMERLKEKLAGKPFTILAVDMGETPDVVSAYIKTVHTDFAVLLDSDGHTLKNWKVFAFPTSYVIDATGKIRYALFGSTEWDEADTLQKISDLLPTATP</sequence>
<proteinExistence type="predicted"/>
<dbReference type="SUPFAM" id="SSF52833">
    <property type="entry name" value="Thioredoxin-like"/>
    <property type="match status" value="1"/>
</dbReference>
<dbReference type="InterPro" id="IPR036249">
    <property type="entry name" value="Thioredoxin-like_sf"/>
</dbReference>
<dbReference type="Gene3D" id="3.40.30.10">
    <property type="entry name" value="Glutaredoxin"/>
    <property type="match status" value="1"/>
</dbReference>
<feature type="domain" description="Thioredoxin" evidence="1">
    <location>
        <begin position="26"/>
        <end position="166"/>
    </location>
</feature>
<accession>A0A1J5PMV4</accession>
<dbReference type="GO" id="GO:0016209">
    <property type="term" value="F:antioxidant activity"/>
    <property type="evidence" value="ECO:0007669"/>
    <property type="project" value="InterPro"/>
</dbReference>
<dbReference type="InterPro" id="IPR050553">
    <property type="entry name" value="Thioredoxin_ResA/DsbE_sf"/>
</dbReference>
<reference evidence="2" key="1">
    <citation type="submission" date="2016-10" db="EMBL/GenBank/DDBJ databases">
        <title>Sequence of Gallionella enrichment culture.</title>
        <authorList>
            <person name="Poehlein A."/>
            <person name="Muehling M."/>
            <person name="Daniel R."/>
        </authorList>
    </citation>
    <scope>NUCLEOTIDE SEQUENCE</scope>
</reference>
<dbReference type="PROSITE" id="PS51352">
    <property type="entry name" value="THIOREDOXIN_2"/>
    <property type="match status" value="1"/>
</dbReference>
<dbReference type="PANTHER" id="PTHR42852:SF17">
    <property type="entry name" value="THIOREDOXIN-LIKE PROTEIN HI_1115"/>
    <property type="match status" value="1"/>
</dbReference>
<name>A0A1J5PMV4_9ZZZZ</name>
<dbReference type="InterPro" id="IPR013766">
    <property type="entry name" value="Thioredoxin_domain"/>
</dbReference>
<protein>
    <submittedName>
        <fullName evidence="2">Thiol-disulfide oxidoreductase ResA</fullName>
    </submittedName>
</protein>